<feature type="domain" description="Restriction endonuclease type IV Mrr" evidence="1">
    <location>
        <begin position="19"/>
        <end position="150"/>
    </location>
</feature>
<keyword evidence="2" id="KW-0378">Hydrolase</keyword>
<proteinExistence type="predicted"/>
<gene>
    <name evidence="2" type="ORF">QA636_33515</name>
</gene>
<keyword evidence="3" id="KW-1185">Reference proteome</keyword>
<organism evidence="2 3">
    <name type="scientific">Bradyrhizobium brasilense</name>
    <dbReference type="NCBI Taxonomy" id="1419277"/>
    <lineage>
        <taxon>Bacteria</taxon>
        <taxon>Pseudomonadati</taxon>
        <taxon>Pseudomonadota</taxon>
        <taxon>Alphaproteobacteria</taxon>
        <taxon>Hyphomicrobiales</taxon>
        <taxon>Nitrobacteraceae</taxon>
        <taxon>Bradyrhizobium</taxon>
    </lineage>
</organism>
<evidence type="ECO:0000313" key="2">
    <source>
        <dbReference type="EMBL" id="WFU62377.1"/>
    </source>
</evidence>
<protein>
    <submittedName>
        <fullName evidence="2">Restriction endonuclease</fullName>
        <ecNumber evidence="2">3.1.21.-</ecNumber>
    </submittedName>
</protein>
<dbReference type="Proteomes" id="UP001221546">
    <property type="component" value="Chromosome"/>
</dbReference>
<name>A0ABY8J9Z0_9BRAD</name>
<dbReference type="Pfam" id="PF04471">
    <property type="entry name" value="Mrr_cat"/>
    <property type="match status" value="1"/>
</dbReference>
<keyword evidence="2" id="KW-0255">Endonuclease</keyword>
<evidence type="ECO:0000313" key="3">
    <source>
        <dbReference type="Proteomes" id="UP001221546"/>
    </source>
</evidence>
<dbReference type="InterPro" id="IPR011335">
    <property type="entry name" value="Restrct_endonuc-II-like"/>
</dbReference>
<reference evidence="2 3" key="1">
    <citation type="submission" date="2023-04" db="EMBL/GenBank/DDBJ databases">
        <title>Australian commercial rhizobial inoculants.</title>
        <authorList>
            <person name="Kohlmeier M.G."/>
            <person name="O'Hara G.W."/>
            <person name="Colombi E."/>
            <person name="Ramsay J.P."/>
            <person name="Terpolilli J."/>
        </authorList>
    </citation>
    <scope>NUCLEOTIDE SEQUENCE [LARGE SCALE GENOMIC DNA]</scope>
    <source>
        <strain evidence="2 3">CB627</strain>
    </source>
</reference>
<dbReference type="InterPro" id="IPR007560">
    <property type="entry name" value="Restrct_endonuc_IV_Mrr"/>
</dbReference>
<dbReference type="EMBL" id="CP121646">
    <property type="protein sequence ID" value="WFU62377.1"/>
    <property type="molecule type" value="Genomic_DNA"/>
</dbReference>
<sequence>MADENLKEWVLPASIPFSELKGKDLEECLYWLMDAMGAKDLEWRTGGSSGGAADGGRDLEAHFYTPAAADDSIEPQVWWIECKGRTGTVDANEVKNAVVNAQAKDKLDCIVVATITRFSNPTIDWVKEWQKKYPRPVVRLWDGAHLERLLSRHPEVVLRLFSQALSLQGRFQAMESRFWNKIEFVTERTLSDLWKNRDDIEPWQWAYSRRRSMNLPMATLPAGRGEQFLLRALFLRSRKSGS</sequence>
<dbReference type="EC" id="3.1.21.-" evidence="2"/>
<accession>A0ABY8J9Z0</accession>
<dbReference type="SUPFAM" id="SSF52980">
    <property type="entry name" value="Restriction endonuclease-like"/>
    <property type="match status" value="1"/>
</dbReference>
<dbReference type="GO" id="GO:0004519">
    <property type="term" value="F:endonuclease activity"/>
    <property type="evidence" value="ECO:0007669"/>
    <property type="project" value="UniProtKB-KW"/>
</dbReference>
<dbReference type="RefSeq" id="WP_310881322.1">
    <property type="nucleotide sequence ID" value="NZ_CP121646.1"/>
</dbReference>
<keyword evidence="2" id="KW-0540">Nuclease</keyword>
<dbReference type="GO" id="GO:0016787">
    <property type="term" value="F:hydrolase activity"/>
    <property type="evidence" value="ECO:0007669"/>
    <property type="project" value="UniProtKB-KW"/>
</dbReference>
<evidence type="ECO:0000259" key="1">
    <source>
        <dbReference type="Pfam" id="PF04471"/>
    </source>
</evidence>